<dbReference type="PANTHER" id="PTHR30041">
    <property type="entry name" value="ARSENATE REDUCTASE"/>
    <property type="match status" value="1"/>
</dbReference>
<dbReference type="NCBIfam" id="TIGR00014">
    <property type="entry name" value="arsC"/>
    <property type="match status" value="1"/>
</dbReference>
<reference evidence="5 6" key="1">
    <citation type="submission" date="2024-06" db="EMBL/GenBank/DDBJ databases">
        <title>Genomic Encyclopedia of Type Strains, Phase IV (KMG-IV): sequencing the most valuable type-strain genomes for metagenomic binning, comparative biology and taxonomic classification.</title>
        <authorList>
            <person name="Goeker M."/>
        </authorList>
    </citation>
    <scope>NUCLEOTIDE SEQUENCE [LARGE SCALE GENOMIC DNA]</scope>
    <source>
        <strain evidence="5 6">DSM 28302</strain>
    </source>
</reference>
<dbReference type="InterPro" id="IPR006660">
    <property type="entry name" value="Arsenate_reductase-like"/>
</dbReference>
<dbReference type="Gene3D" id="3.40.30.10">
    <property type="entry name" value="Glutaredoxin"/>
    <property type="match status" value="1"/>
</dbReference>
<dbReference type="CDD" id="cd03034">
    <property type="entry name" value="ArsC_ArsC"/>
    <property type="match status" value="1"/>
</dbReference>
<dbReference type="InterPro" id="IPR006659">
    <property type="entry name" value="Arsenate_reductase"/>
</dbReference>
<dbReference type="EMBL" id="JBEPLN010000029">
    <property type="protein sequence ID" value="MET3634872.1"/>
    <property type="molecule type" value="Genomic_DNA"/>
</dbReference>
<evidence type="ECO:0000256" key="4">
    <source>
        <dbReference type="PROSITE-ProRule" id="PRU01282"/>
    </source>
</evidence>
<dbReference type="InterPro" id="IPR036249">
    <property type="entry name" value="Thioredoxin-like_sf"/>
</dbReference>
<dbReference type="PROSITE" id="PS51353">
    <property type="entry name" value="ARSC"/>
    <property type="match status" value="1"/>
</dbReference>
<evidence type="ECO:0000256" key="2">
    <source>
        <dbReference type="ARBA" id="ARBA00023002"/>
    </source>
</evidence>
<comment type="caution">
    <text evidence="5">The sequence shown here is derived from an EMBL/GenBank/DDBJ whole genome shotgun (WGS) entry which is preliminary data.</text>
</comment>
<evidence type="ECO:0000313" key="5">
    <source>
        <dbReference type="EMBL" id="MET3634872.1"/>
    </source>
</evidence>
<dbReference type="PANTHER" id="PTHR30041:SF5">
    <property type="entry name" value="ARSENATE REDUCTASE-RELATED"/>
    <property type="match status" value="1"/>
</dbReference>
<evidence type="ECO:0000256" key="3">
    <source>
        <dbReference type="ARBA" id="ARBA00038969"/>
    </source>
</evidence>
<proteinExistence type="inferred from homology"/>
<dbReference type="GO" id="GO:0008794">
    <property type="term" value="F:arsenate reductase (glutaredoxin) activity"/>
    <property type="evidence" value="ECO:0007669"/>
    <property type="project" value="UniProtKB-EC"/>
</dbReference>
<gene>
    <name evidence="5" type="ORF">ABID28_001533</name>
</gene>
<dbReference type="SUPFAM" id="SSF52833">
    <property type="entry name" value="Thioredoxin-like"/>
    <property type="match status" value="1"/>
</dbReference>
<comment type="similarity">
    <text evidence="1 4">Belongs to the ArsC family.</text>
</comment>
<evidence type="ECO:0000256" key="1">
    <source>
        <dbReference type="ARBA" id="ARBA00007198"/>
    </source>
</evidence>
<evidence type="ECO:0000313" key="6">
    <source>
        <dbReference type="Proteomes" id="UP001549037"/>
    </source>
</evidence>
<accession>A0ABV2JJ27</accession>
<dbReference type="RefSeq" id="WP_354369584.1">
    <property type="nucleotide sequence ID" value="NZ_JBEPLN010000029.1"/>
</dbReference>
<dbReference type="EC" id="1.20.4.1" evidence="3"/>
<keyword evidence="6" id="KW-1185">Reference proteome</keyword>
<organism evidence="5 6">
    <name type="scientific">Streptococcus porcorum</name>
    <dbReference type="NCBI Taxonomy" id="701526"/>
    <lineage>
        <taxon>Bacteria</taxon>
        <taxon>Bacillati</taxon>
        <taxon>Bacillota</taxon>
        <taxon>Bacilli</taxon>
        <taxon>Lactobacillales</taxon>
        <taxon>Streptococcaceae</taxon>
        <taxon>Streptococcus</taxon>
    </lineage>
</organism>
<sequence length="138" mass="15487">MEKVTIYHNPACGTSRNTLALLKYVGLEPEVILYLETPPTKKELQRLIADMHLSARDLLRTNVPPYLELGLDREGVSDDEILSAMLREPILINRPIVITSKGTRLCRPSEKVLEILPVPLTSPFVKEDGEVISAEIKK</sequence>
<dbReference type="Pfam" id="PF03960">
    <property type="entry name" value="ArsC"/>
    <property type="match status" value="1"/>
</dbReference>
<dbReference type="Proteomes" id="UP001549037">
    <property type="component" value="Unassembled WGS sequence"/>
</dbReference>
<keyword evidence="2 5" id="KW-0560">Oxidoreductase</keyword>
<protein>
    <recommendedName>
        <fullName evidence="3">arsenate reductase (glutathione/glutaredoxin)</fullName>
        <ecNumber evidence="3">1.20.4.1</ecNumber>
    </recommendedName>
</protein>
<name>A0ABV2JJ27_9STRE</name>